<feature type="chain" id="PRO_5046371448" evidence="1">
    <location>
        <begin position="23"/>
        <end position="230"/>
    </location>
</feature>
<evidence type="ECO:0000313" key="3">
    <source>
        <dbReference type="RefSeq" id="XP_013779814.2"/>
    </source>
</evidence>
<evidence type="ECO:0000313" key="2">
    <source>
        <dbReference type="Proteomes" id="UP000694941"/>
    </source>
</evidence>
<sequence length="230" mass="26093">MTISLYILEIILIAVAPYRLHALSCHLNELDICVATLFFSQKEGFAETENELNRQCSFIQETQQCLKNYTQLCMTSVQRDLLDFVGEGTDLLVKEYCSNGTDIRRRYLEKSSCLNEATKNLSLCLNDLQVGLDTIGVATFDKRVPTTCCTYQRYLECVGKTVEDQCGEEAVKFLQELLRIAVCHLPDVICTGYGPQNKECVKLLPPSGTEPKGSRTKSVLSRLFYYFKYD</sequence>
<feature type="signal peptide" evidence="1">
    <location>
        <begin position="1"/>
        <end position="22"/>
    </location>
</feature>
<keyword evidence="1" id="KW-0732">Signal</keyword>
<gene>
    <name evidence="3" type="primary">LOC106464231</name>
</gene>
<proteinExistence type="predicted"/>
<accession>A0ABM1BDJ9</accession>
<dbReference type="RefSeq" id="XP_013779814.2">
    <property type="nucleotide sequence ID" value="XM_013924360.2"/>
</dbReference>
<dbReference type="PANTHER" id="PTHR33964">
    <property type="entry name" value="RE45066P-RELATED"/>
    <property type="match status" value="1"/>
</dbReference>
<dbReference type="PANTHER" id="PTHR33964:SF1">
    <property type="entry name" value="RE45066P"/>
    <property type="match status" value="1"/>
</dbReference>
<organism evidence="2 3">
    <name type="scientific">Limulus polyphemus</name>
    <name type="common">Atlantic horseshoe crab</name>
    <dbReference type="NCBI Taxonomy" id="6850"/>
    <lineage>
        <taxon>Eukaryota</taxon>
        <taxon>Metazoa</taxon>
        <taxon>Ecdysozoa</taxon>
        <taxon>Arthropoda</taxon>
        <taxon>Chelicerata</taxon>
        <taxon>Merostomata</taxon>
        <taxon>Xiphosura</taxon>
        <taxon>Limulidae</taxon>
        <taxon>Limulus</taxon>
    </lineage>
</organism>
<name>A0ABM1BDJ9_LIMPO</name>
<dbReference type="Proteomes" id="UP000694941">
    <property type="component" value="Unplaced"/>
</dbReference>
<evidence type="ECO:0000256" key="1">
    <source>
        <dbReference type="SAM" id="SignalP"/>
    </source>
</evidence>
<dbReference type="GeneID" id="106464231"/>
<keyword evidence="2" id="KW-1185">Reference proteome</keyword>
<reference evidence="3" key="1">
    <citation type="submission" date="2025-08" db="UniProtKB">
        <authorList>
            <consortium name="RefSeq"/>
        </authorList>
    </citation>
    <scope>IDENTIFICATION</scope>
    <source>
        <tissue evidence="3">Muscle</tissue>
    </source>
</reference>
<protein>
    <submittedName>
        <fullName evidence="3">Uncharacterized protein LOC106464231 isoform X1</fullName>
    </submittedName>
</protein>